<organism evidence="1 2">
    <name type="scientific">Blattamonas nauphoetae</name>
    <dbReference type="NCBI Taxonomy" id="2049346"/>
    <lineage>
        <taxon>Eukaryota</taxon>
        <taxon>Metamonada</taxon>
        <taxon>Preaxostyla</taxon>
        <taxon>Oxymonadida</taxon>
        <taxon>Blattamonas</taxon>
    </lineage>
</organism>
<comment type="caution">
    <text evidence="1">The sequence shown here is derived from an EMBL/GenBank/DDBJ whole genome shotgun (WGS) entry which is preliminary data.</text>
</comment>
<accession>A0ABQ9X186</accession>
<gene>
    <name evidence="1" type="ORF">BLNAU_19963</name>
</gene>
<reference evidence="1 2" key="1">
    <citation type="journal article" date="2022" name="bioRxiv">
        <title>Genomics of Preaxostyla Flagellates Illuminates Evolutionary Transitions and the Path Towards Mitochondrial Loss.</title>
        <authorList>
            <person name="Novak L.V.F."/>
            <person name="Treitli S.C."/>
            <person name="Pyrih J."/>
            <person name="Halakuc P."/>
            <person name="Pipaliya S.V."/>
            <person name="Vacek V."/>
            <person name="Brzon O."/>
            <person name="Soukal P."/>
            <person name="Eme L."/>
            <person name="Dacks J.B."/>
            <person name="Karnkowska A."/>
            <person name="Elias M."/>
            <person name="Hampl V."/>
        </authorList>
    </citation>
    <scope>NUCLEOTIDE SEQUENCE [LARGE SCALE GENOMIC DNA]</scope>
    <source>
        <strain evidence="1">NAU3</strain>
        <tissue evidence="1">Gut</tissue>
    </source>
</reference>
<evidence type="ECO:0000313" key="2">
    <source>
        <dbReference type="Proteomes" id="UP001281761"/>
    </source>
</evidence>
<dbReference type="Proteomes" id="UP001281761">
    <property type="component" value="Unassembled WGS sequence"/>
</dbReference>
<name>A0ABQ9X186_9EUKA</name>
<sequence length="220" mass="23290">MSGTSSAIPIGGSEDVEYDSSYTIQSIIRKLNENENEHILFPSTPFKTPLGPTLSFVSCVFHSSNPNILNLTLTSARMPSEDFTLTLKTTELPVETVHLVVSSAVVSTGFILVEVYKKTNTLKYGREYSIAGMKSSSVTAVVLASPFRTPSEPIRITSAECSLGGEQQKSAVVTLTGVKLGGGNAFNVTVQKMVESTLIGDGIVLSGILAIDSSSPTHTG</sequence>
<dbReference type="EMBL" id="JARBJD010000272">
    <property type="protein sequence ID" value="KAK2945114.1"/>
    <property type="molecule type" value="Genomic_DNA"/>
</dbReference>
<keyword evidence="2" id="KW-1185">Reference proteome</keyword>
<evidence type="ECO:0000313" key="1">
    <source>
        <dbReference type="EMBL" id="KAK2945114.1"/>
    </source>
</evidence>
<protein>
    <submittedName>
        <fullName evidence="1">Uncharacterized protein</fullName>
    </submittedName>
</protein>
<proteinExistence type="predicted"/>